<reference evidence="1 2" key="1">
    <citation type="journal article" date="2012" name="PLoS Pathog.">
        <title>Diverse lifestyles and strategies of plant pathogenesis encoded in the genomes of eighteen Dothideomycetes fungi.</title>
        <authorList>
            <person name="Ohm R.A."/>
            <person name="Feau N."/>
            <person name="Henrissat B."/>
            <person name="Schoch C.L."/>
            <person name="Horwitz B.A."/>
            <person name="Barry K.W."/>
            <person name="Condon B.J."/>
            <person name="Copeland A.C."/>
            <person name="Dhillon B."/>
            <person name="Glaser F."/>
            <person name="Hesse C.N."/>
            <person name="Kosti I."/>
            <person name="LaButti K."/>
            <person name="Lindquist E.A."/>
            <person name="Lucas S."/>
            <person name="Salamov A.A."/>
            <person name="Bradshaw R.E."/>
            <person name="Ciuffetti L."/>
            <person name="Hamelin R.C."/>
            <person name="Kema G.H.J."/>
            <person name="Lawrence C."/>
            <person name="Scott J.A."/>
            <person name="Spatafora J.W."/>
            <person name="Turgeon B.G."/>
            <person name="de Wit P.J.G.M."/>
            <person name="Zhong S."/>
            <person name="Goodwin S.B."/>
            <person name="Grigoriev I.V."/>
        </authorList>
    </citation>
    <scope>NUCLEOTIDE SEQUENCE [LARGE SCALE GENOMIC DNA]</scope>
    <source>
        <strain evidence="1 2">CIRAD86</strain>
    </source>
</reference>
<evidence type="ECO:0000313" key="2">
    <source>
        <dbReference type="Proteomes" id="UP000016932"/>
    </source>
</evidence>
<dbReference type="KEGG" id="pfj:MYCFIDRAFT_180147"/>
<protein>
    <submittedName>
        <fullName evidence="1">Uncharacterized protein</fullName>
    </submittedName>
</protein>
<name>M2ZDG2_PSEFD</name>
<proteinExistence type="predicted"/>
<keyword evidence="2" id="KW-1185">Reference proteome</keyword>
<organism evidence="1 2">
    <name type="scientific">Pseudocercospora fijiensis (strain CIRAD86)</name>
    <name type="common">Black leaf streak disease fungus</name>
    <name type="synonym">Mycosphaerella fijiensis</name>
    <dbReference type="NCBI Taxonomy" id="383855"/>
    <lineage>
        <taxon>Eukaryota</taxon>
        <taxon>Fungi</taxon>
        <taxon>Dikarya</taxon>
        <taxon>Ascomycota</taxon>
        <taxon>Pezizomycotina</taxon>
        <taxon>Dothideomycetes</taxon>
        <taxon>Dothideomycetidae</taxon>
        <taxon>Mycosphaerellales</taxon>
        <taxon>Mycosphaerellaceae</taxon>
        <taxon>Pseudocercospora</taxon>
    </lineage>
</organism>
<dbReference type="GeneID" id="19334314"/>
<dbReference type="AlphaFoldDB" id="M2ZDG2"/>
<dbReference type="HOGENOM" id="CLU_1267393_0_0_1"/>
<dbReference type="EMBL" id="KB446568">
    <property type="protein sequence ID" value="EME77144.1"/>
    <property type="molecule type" value="Genomic_DNA"/>
</dbReference>
<sequence>MARGWAFSAPSRFARGTASRPFQISHLHVEECHKLPRLHARMSKSHVEIGLTMVGWICLRSRLALVPSLRCLEAWLSAIPGLWVEHCSAADRACIRQDGEVKGIQSFQWSWKGGVLGTAFSSITKQSMAVGSAYWRCNQWRQASRIRSESCGYLLGEIRERPDSVVIAPELGRSVGMRLRSTRASNILHAIILARLFSAWASIYDEKQSHGCDCLHNL</sequence>
<dbReference type="RefSeq" id="XP_007932279.1">
    <property type="nucleotide sequence ID" value="XM_007934088.1"/>
</dbReference>
<dbReference type="Proteomes" id="UP000016932">
    <property type="component" value="Unassembled WGS sequence"/>
</dbReference>
<gene>
    <name evidence="1" type="ORF">MYCFIDRAFT_180147</name>
</gene>
<accession>M2ZDG2</accession>
<dbReference type="VEuPathDB" id="FungiDB:MYCFIDRAFT_180147"/>
<evidence type="ECO:0000313" key="1">
    <source>
        <dbReference type="EMBL" id="EME77144.1"/>
    </source>
</evidence>